<evidence type="ECO:0000259" key="2">
    <source>
        <dbReference type="PROSITE" id="PS50157"/>
    </source>
</evidence>
<dbReference type="GO" id="GO:0003700">
    <property type="term" value="F:DNA-binding transcription factor activity"/>
    <property type="evidence" value="ECO:0007669"/>
    <property type="project" value="InterPro"/>
</dbReference>
<dbReference type="Gramene" id="ERM98772">
    <property type="protein sequence ID" value="ERM98772"/>
    <property type="gene ID" value="AMTR_s00082p00184630"/>
</dbReference>
<feature type="domain" description="C2H2-type" evidence="2">
    <location>
        <begin position="64"/>
        <end position="91"/>
    </location>
</feature>
<evidence type="ECO:0000313" key="3">
    <source>
        <dbReference type="EMBL" id="ERM98772.1"/>
    </source>
</evidence>
<dbReference type="InterPro" id="IPR036236">
    <property type="entry name" value="Znf_C2H2_sf"/>
</dbReference>
<dbReference type="Pfam" id="PF13912">
    <property type="entry name" value="zf-C2H2_6"/>
    <property type="match status" value="1"/>
</dbReference>
<dbReference type="eggNOG" id="ENOG502T0SC">
    <property type="taxonomic scope" value="Eukaryota"/>
</dbReference>
<dbReference type="AlphaFoldDB" id="W1NSL7"/>
<dbReference type="PANTHER" id="PTHR45730:SF109">
    <property type="entry name" value="ZINC FINGER PROTEIN KNUCKLES"/>
    <property type="match status" value="1"/>
</dbReference>
<keyword evidence="1" id="KW-0863">Zinc-finger</keyword>
<proteinExistence type="predicted"/>
<protein>
    <recommendedName>
        <fullName evidence="2">C2H2-type domain-containing protein</fullName>
    </recommendedName>
</protein>
<dbReference type="Gene3D" id="3.30.160.60">
    <property type="entry name" value="Classic Zinc Finger"/>
    <property type="match status" value="1"/>
</dbReference>
<dbReference type="PROSITE" id="PS00028">
    <property type="entry name" value="ZINC_FINGER_C2H2_1"/>
    <property type="match status" value="1"/>
</dbReference>
<dbReference type="Proteomes" id="UP000017836">
    <property type="component" value="Unassembled WGS sequence"/>
</dbReference>
<dbReference type="GO" id="GO:0008270">
    <property type="term" value="F:zinc ion binding"/>
    <property type="evidence" value="ECO:0007669"/>
    <property type="project" value="UniProtKB-KW"/>
</dbReference>
<dbReference type="InterPro" id="IPR045320">
    <property type="entry name" value="JAGGED/SL1-like"/>
</dbReference>
<keyword evidence="1" id="KW-0479">Metal-binding</keyword>
<dbReference type="PANTHER" id="PTHR45730">
    <property type="entry name" value="ZINC FINGER PROTEIN JAGGED"/>
    <property type="match status" value="1"/>
</dbReference>
<accession>W1NSL7</accession>
<dbReference type="SUPFAM" id="SSF57667">
    <property type="entry name" value="beta-beta-alpha zinc fingers"/>
    <property type="match status" value="1"/>
</dbReference>
<name>W1NSL7_AMBTC</name>
<sequence length="191" mass="21115">MESKSSTSSESRTRTCLTGPIRLGLDLTLGCDPEMPVLARGWVQECAKAKTEIYGSALDGQRLYLCIYCDRKFVSYQALGGHQNAHKKERSAQKAQRTNPSLVPWLCNLAPMPSNLFIRPPYVGVDPRGQMHYGVRPGFAPSFGVGAMPSEPKGRIGLSEGDMSMLEQERKTSNPVEVNHKSEVLDLSLRF</sequence>
<dbReference type="EMBL" id="KI395277">
    <property type="protein sequence ID" value="ERM98772.1"/>
    <property type="molecule type" value="Genomic_DNA"/>
</dbReference>
<organism evidence="3 4">
    <name type="scientific">Amborella trichopoda</name>
    <dbReference type="NCBI Taxonomy" id="13333"/>
    <lineage>
        <taxon>Eukaryota</taxon>
        <taxon>Viridiplantae</taxon>
        <taxon>Streptophyta</taxon>
        <taxon>Embryophyta</taxon>
        <taxon>Tracheophyta</taxon>
        <taxon>Spermatophyta</taxon>
        <taxon>Magnoliopsida</taxon>
        <taxon>Amborellales</taxon>
        <taxon>Amborellaceae</taxon>
        <taxon>Amborella</taxon>
    </lineage>
</organism>
<dbReference type="HOGENOM" id="CLU_1423319_0_0_1"/>
<evidence type="ECO:0000256" key="1">
    <source>
        <dbReference type="PROSITE-ProRule" id="PRU00042"/>
    </source>
</evidence>
<reference evidence="4" key="1">
    <citation type="journal article" date="2013" name="Science">
        <title>The Amborella genome and the evolution of flowering plants.</title>
        <authorList>
            <consortium name="Amborella Genome Project"/>
        </authorList>
    </citation>
    <scope>NUCLEOTIDE SEQUENCE [LARGE SCALE GENOMIC DNA]</scope>
</reference>
<keyword evidence="1" id="KW-0862">Zinc</keyword>
<dbReference type="InterPro" id="IPR013087">
    <property type="entry name" value="Znf_C2H2_type"/>
</dbReference>
<dbReference type="PROSITE" id="PS50157">
    <property type="entry name" value="ZINC_FINGER_C2H2_2"/>
    <property type="match status" value="1"/>
</dbReference>
<gene>
    <name evidence="3" type="ORF">AMTR_s00082p00184630</name>
</gene>
<keyword evidence="4" id="KW-1185">Reference proteome</keyword>
<evidence type="ECO:0000313" key="4">
    <source>
        <dbReference type="Proteomes" id="UP000017836"/>
    </source>
</evidence>